<evidence type="ECO:0000313" key="3">
    <source>
        <dbReference type="Proteomes" id="UP000249239"/>
    </source>
</evidence>
<dbReference type="Proteomes" id="UP000249239">
    <property type="component" value="Unassembled WGS sequence"/>
</dbReference>
<comment type="caution">
    <text evidence="2">The sequence shown here is derived from an EMBL/GenBank/DDBJ whole genome shotgun (WGS) entry which is preliminary data.</text>
</comment>
<dbReference type="AlphaFoldDB" id="A0A2W7N6K6"/>
<dbReference type="PANTHER" id="PTHR46825:SF9">
    <property type="entry name" value="BETA-LACTAMASE-RELATED DOMAIN-CONTAINING PROTEIN"/>
    <property type="match status" value="1"/>
</dbReference>
<dbReference type="OrthoDB" id="9793489at2"/>
<proteinExistence type="predicted"/>
<accession>A0A2W7N6K6</accession>
<evidence type="ECO:0000313" key="2">
    <source>
        <dbReference type="EMBL" id="PZX15343.1"/>
    </source>
</evidence>
<dbReference type="InterPro" id="IPR012338">
    <property type="entry name" value="Beta-lactam/transpept-like"/>
</dbReference>
<feature type="domain" description="Beta-lactamase-related" evidence="1">
    <location>
        <begin position="61"/>
        <end position="397"/>
    </location>
</feature>
<name>A0A2W7N6K6_9BACT</name>
<dbReference type="RefSeq" id="WP_111446065.1">
    <property type="nucleotide sequence ID" value="NZ_QKZK01000016.1"/>
</dbReference>
<reference evidence="2 3" key="1">
    <citation type="submission" date="2018-06" db="EMBL/GenBank/DDBJ databases">
        <title>Genomic Encyclopedia of Archaeal and Bacterial Type Strains, Phase II (KMG-II): from individual species to whole genera.</title>
        <authorList>
            <person name="Goeker M."/>
        </authorList>
    </citation>
    <scope>NUCLEOTIDE SEQUENCE [LARGE SCALE GENOMIC DNA]</scope>
    <source>
        <strain evidence="2 3">DSM 6779</strain>
    </source>
</reference>
<dbReference type="EMBL" id="QKZK01000016">
    <property type="protein sequence ID" value="PZX15343.1"/>
    <property type="molecule type" value="Genomic_DNA"/>
</dbReference>
<dbReference type="PANTHER" id="PTHR46825">
    <property type="entry name" value="D-ALANYL-D-ALANINE-CARBOXYPEPTIDASE/ENDOPEPTIDASE AMPH"/>
    <property type="match status" value="1"/>
</dbReference>
<dbReference type="InterPro" id="IPR001466">
    <property type="entry name" value="Beta-lactam-related"/>
</dbReference>
<sequence length="443" mass="49460">MKQKILHIGLITLGLSALAFSGTFYLKDFQSLGNDFNTPMPSATSLRLSNAFSESDDFVSFDSRMEAFIKKWNIAGASVAIAKDERLVFAKAYGFADRELKIATEPYHLFRVASVSKLVTAVGIMKLVEMGKLALDSRVFGVDGILNDSAFLNYVDKRVELITVKQLLEHSAGWTPRYGDHMFMPGVVAHKLNKPLPVSVDDIIVFALMHRLHFQPDSQSSYSNLGYAVLGKVIEKVTETDYESYIRKEVLFPLGIFDMRLGRSFLSERFENEVKYYEPDSTMVVEDFRGTGTMVSRTYGGNDIYTLGAAGGWIASASDLMKLMLSIDGNSQIRDILSSESIMTMTQPECPLKSPLGWRKIKGNAWIRTGTLASVSALMVHQADGISYVVLLNSGTWKGADFTVEIERQISNYIETIAHWPDYNLFDLQLQPMMPLQPLLTAN</sequence>
<protein>
    <submittedName>
        <fullName evidence="2">CubicO group peptidase (Beta-lactamase class C family)</fullName>
    </submittedName>
</protein>
<dbReference type="Pfam" id="PF00144">
    <property type="entry name" value="Beta-lactamase"/>
    <property type="match status" value="1"/>
</dbReference>
<keyword evidence="3" id="KW-1185">Reference proteome</keyword>
<evidence type="ECO:0000259" key="1">
    <source>
        <dbReference type="Pfam" id="PF00144"/>
    </source>
</evidence>
<dbReference type="SUPFAM" id="SSF56601">
    <property type="entry name" value="beta-lactamase/transpeptidase-like"/>
    <property type="match status" value="1"/>
</dbReference>
<gene>
    <name evidence="2" type="ORF">LX69_02181</name>
</gene>
<dbReference type="Gene3D" id="3.40.710.10">
    <property type="entry name" value="DD-peptidase/beta-lactamase superfamily"/>
    <property type="match status" value="1"/>
</dbReference>
<organism evidence="2 3">
    <name type="scientific">Breznakibacter xylanolyticus</name>
    <dbReference type="NCBI Taxonomy" id="990"/>
    <lineage>
        <taxon>Bacteria</taxon>
        <taxon>Pseudomonadati</taxon>
        <taxon>Bacteroidota</taxon>
        <taxon>Bacteroidia</taxon>
        <taxon>Marinilabiliales</taxon>
        <taxon>Marinilabiliaceae</taxon>
        <taxon>Breznakibacter</taxon>
    </lineage>
</organism>
<dbReference type="InterPro" id="IPR050491">
    <property type="entry name" value="AmpC-like"/>
</dbReference>